<evidence type="ECO:0000313" key="4">
    <source>
        <dbReference type="Proteomes" id="UP001222030"/>
    </source>
</evidence>
<dbReference type="Pfam" id="PF05548">
    <property type="entry name" value="Peptidase_M11"/>
    <property type="match status" value="1"/>
</dbReference>
<dbReference type="EMBL" id="JAQQLE010000011">
    <property type="protein sequence ID" value="MDC7714928.1"/>
    <property type="molecule type" value="Genomic_DNA"/>
</dbReference>
<dbReference type="InterPro" id="IPR013783">
    <property type="entry name" value="Ig-like_fold"/>
</dbReference>
<dbReference type="InterPro" id="IPR024079">
    <property type="entry name" value="MetalloPept_cat_dom_sf"/>
</dbReference>
<dbReference type="PROSITE" id="PS50835">
    <property type="entry name" value="IG_LIKE"/>
    <property type="match status" value="1"/>
</dbReference>
<feature type="domain" description="Ig-like" evidence="2">
    <location>
        <begin position="493"/>
        <end position="574"/>
    </location>
</feature>
<evidence type="ECO:0000313" key="3">
    <source>
        <dbReference type="EMBL" id="MDC7714928.1"/>
    </source>
</evidence>
<accession>A0ABT5IQX5</accession>
<sequence length="611" mass="64929">MDFSFDDERNVMLQRAMRACGQRFGLPTMLLGYLLLLCFATPGFAQSVNNAGKTPQTNATGAQAQLEGELEVWIEDDFKGKKSRTRHFLKTESGPRYELKFKKSPPQHEPGSKIRVKGTQSGDTLTLELESSDSNSYQILAAPAPGLSSLGEQKTAVLLVNFQDQPTNKPWTTGQWNSFMFGTTSDSVNHFFLENSYQQTWLTGNTFGWYTLPINSTDTCNQNNIATAAKSAAEAAGVDLSSYTRLVFAFPANSCSWSGLSSTVSVPSQSFINGGMSLNIVTHELGHALGLFHSHGIDCDVSAIGNICSYAEYGDKVDTMGAGLGHFNAAQKERLGWLNYNVSPPITTVQSNGNYVIEPIETGSSGSAKGLKILKGTDPTTGTLSWYYLEYRQPIGIDAYITSKSIYYPENILAGVLVHTATDGAGNSNHEVDMTPGSLNAYSSQDLSDAALVVGKSYTDTSAGVTITPTWANSTGIGVDVTFSKSSCNRANPSVVMSTQASSVKAGSTVIYTVVVTNNDSSECASSNFNLQGTLPTGWTEAWSASQMNIGAGSTASTSVTITSSTTSTAGTYSITGKATNSIATSYSGSTSSNYVIATSSTTTSKGKGRK</sequence>
<dbReference type="RefSeq" id="WP_272772711.1">
    <property type="nucleotide sequence ID" value="NZ_JAQQLE010000011.1"/>
</dbReference>
<dbReference type="Pfam" id="PF10633">
    <property type="entry name" value="NPCBM_assoc"/>
    <property type="match status" value="1"/>
</dbReference>
<dbReference type="InterPro" id="IPR007110">
    <property type="entry name" value="Ig-like_dom"/>
</dbReference>
<dbReference type="Gene3D" id="2.60.40.10">
    <property type="entry name" value="Immunoglobulins"/>
    <property type="match status" value="1"/>
</dbReference>
<comment type="caution">
    <text evidence="3">The sequence shown here is derived from an EMBL/GenBank/DDBJ whole genome shotgun (WGS) entry which is preliminary data.</text>
</comment>
<dbReference type="SUPFAM" id="SSF55486">
    <property type="entry name" value="Metalloproteases ('zincins'), catalytic domain"/>
    <property type="match status" value="1"/>
</dbReference>
<protein>
    <submittedName>
        <fullName evidence="3">NEW3 domain-containing protein</fullName>
    </submittedName>
</protein>
<reference evidence="3 4" key="1">
    <citation type="submission" date="2023-01" db="EMBL/GenBank/DDBJ databases">
        <title>Novel species of the genus Vogesella isolated from rivers.</title>
        <authorList>
            <person name="Lu H."/>
        </authorList>
    </citation>
    <scope>NUCLEOTIDE SEQUENCE [LARGE SCALE GENOMIC DNA]</scope>
    <source>
        <strain evidence="3 4">LYT5W</strain>
    </source>
</reference>
<feature type="region of interest" description="Disordered" evidence="1">
    <location>
        <begin position="101"/>
        <end position="120"/>
    </location>
</feature>
<proteinExistence type="predicted"/>
<dbReference type="Gene3D" id="3.40.390.10">
    <property type="entry name" value="Collagenase (Catalytic Domain)"/>
    <property type="match status" value="1"/>
</dbReference>
<name>A0ABT5IQX5_9NEIS</name>
<dbReference type="InterPro" id="IPR008752">
    <property type="entry name" value="Peptidase_M11"/>
</dbReference>
<gene>
    <name evidence="3" type="ORF">PQU96_12475</name>
</gene>
<organism evidence="3 4">
    <name type="scientific">Vogesella margarita</name>
    <dbReference type="NCBI Taxonomy" id="2984199"/>
    <lineage>
        <taxon>Bacteria</taxon>
        <taxon>Pseudomonadati</taxon>
        <taxon>Pseudomonadota</taxon>
        <taxon>Betaproteobacteria</taxon>
        <taxon>Neisseriales</taxon>
        <taxon>Chromobacteriaceae</taxon>
        <taxon>Vogesella</taxon>
    </lineage>
</organism>
<evidence type="ECO:0000259" key="2">
    <source>
        <dbReference type="PROSITE" id="PS50835"/>
    </source>
</evidence>
<evidence type="ECO:0000256" key="1">
    <source>
        <dbReference type="SAM" id="MobiDB-lite"/>
    </source>
</evidence>
<dbReference type="Proteomes" id="UP001222030">
    <property type="component" value="Unassembled WGS sequence"/>
</dbReference>
<dbReference type="InterPro" id="IPR018905">
    <property type="entry name" value="A-galactase_NEW3"/>
</dbReference>
<keyword evidence="4" id="KW-1185">Reference proteome</keyword>